<dbReference type="Proteomes" id="UP000051326">
    <property type="component" value="Unassembled WGS sequence"/>
</dbReference>
<accession>A0A0P1HA73</accession>
<dbReference type="EMBL" id="CYSR01000021">
    <property type="protein sequence ID" value="CUH99957.1"/>
    <property type="molecule type" value="Genomic_DNA"/>
</dbReference>
<evidence type="ECO:0000313" key="3">
    <source>
        <dbReference type="EMBL" id="CUH99957.1"/>
    </source>
</evidence>
<dbReference type="AlphaFoldDB" id="A0A0P1HA73"/>
<sequence>MKLMMKAAAAAALTVLAAAAGAAPLKLTPANPQPSGVKPGLAVVYAYPQDVKTLAEASSALKIGSERGRPIAGLDNRDTEEGQNTLTAKRPMHVAARITGYVKFDQPGIHNIDFLTNDGLRANIGGQIVGEFDGRQSCDSTIMTKVEVPSAGWYPVDILYFQRLGTACLHMRMGPDGKRPKWMKDSAFGH</sequence>
<dbReference type="PROSITE" id="PS51820">
    <property type="entry name" value="PA14"/>
    <property type="match status" value="1"/>
</dbReference>
<reference evidence="3 4" key="1">
    <citation type="submission" date="2015-09" db="EMBL/GenBank/DDBJ databases">
        <authorList>
            <consortium name="Swine Surveillance"/>
        </authorList>
    </citation>
    <scope>NUCLEOTIDE SEQUENCE [LARGE SCALE GENOMIC DNA]</scope>
    <source>
        <strain evidence="3 4">CECT 8399</strain>
    </source>
</reference>
<dbReference type="STRING" id="1396826.PHA8399_02083"/>
<evidence type="ECO:0000313" key="4">
    <source>
        <dbReference type="Proteomes" id="UP000051326"/>
    </source>
</evidence>
<evidence type="ECO:0000256" key="1">
    <source>
        <dbReference type="SAM" id="SignalP"/>
    </source>
</evidence>
<gene>
    <name evidence="3" type="ORF">PHA8399_02083</name>
</gene>
<organism evidence="3 4">
    <name type="scientific">Leisingera aquaemixtae</name>
    <dbReference type="NCBI Taxonomy" id="1396826"/>
    <lineage>
        <taxon>Bacteria</taxon>
        <taxon>Pseudomonadati</taxon>
        <taxon>Pseudomonadota</taxon>
        <taxon>Alphaproteobacteria</taxon>
        <taxon>Rhodobacterales</taxon>
        <taxon>Roseobacteraceae</taxon>
        <taxon>Leisingera</taxon>
    </lineage>
</organism>
<dbReference type="RefSeq" id="WP_058286060.1">
    <property type="nucleotide sequence ID" value="NZ_CYSR01000021.1"/>
</dbReference>
<evidence type="ECO:0000259" key="2">
    <source>
        <dbReference type="PROSITE" id="PS51820"/>
    </source>
</evidence>
<dbReference type="InterPro" id="IPR037524">
    <property type="entry name" value="PA14/GLEYA"/>
</dbReference>
<feature type="domain" description="PA14" evidence="2">
    <location>
        <begin position="36"/>
        <end position="190"/>
    </location>
</feature>
<feature type="signal peptide" evidence="1">
    <location>
        <begin position="1"/>
        <end position="22"/>
    </location>
</feature>
<name>A0A0P1HA73_9RHOB</name>
<dbReference type="InterPro" id="IPR011658">
    <property type="entry name" value="PA14_dom"/>
</dbReference>
<keyword evidence="1" id="KW-0732">Signal</keyword>
<dbReference type="Pfam" id="PF07691">
    <property type="entry name" value="PA14"/>
    <property type="match status" value="1"/>
</dbReference>
<protein>
    <submittedName>
        <fullName evidence="3">PA14 domain protein</fullName>
    </submittedName>
</protein>
<proteinExistence type="predicted"/>
<feature type="chain" id="PRO_5006064218" evidence="1">
    <location>
        <begin position="23"/>
        <end position="190"/>
    </location>
</feature>